<protein>
    <submittedName>
        <fullName evidence="1">Uncharacterized protein</fullName>
    </submittedName>
</protein>
<dbReference type="EMBL" id="GL890841">
    <property type="protein sequence ID" value="EGJ33721.1"/>
    <property type="molecule type" value="Genomic_DNA"/>
</dbReference>
<proteinExistence type="predicted"/>
<evidence type="ECO:0000313" key="1">
    <source>
        <dbReference type="EMBL" id="EGJ33721.1"/>
    </source>
</evidence>
<keyword evidence="2" id="KW-1185">Reference proteome</keyword>
<dbReference type="AlphaFoldDB" id="F4XNV0"/>
<dbReference type="HOGENOM" id="CLU_3382749_0_0_3"/>
<accession>F4XNV0</accession>
<dbReference type="Proteomes" id="UP000003959">
    <property type="component" value="Unassembled WGS sequence"/>
</dbReference>
<organism evidence="1 2">
    <name type="scientific">Moorena producens 3L</name>
    <dbReference type="NCBI Taxonomy" id="489825"/>
    <lineage>
        <taxon>Bacteria</taxon>
        <taxon>Bacillati</taxon>
        <taxon>Cyanobacteriota</taxon>
        <taxon>Cyanophyceae</taxon>
        <taxon>Coleofasciculales</taxon>
        <taxon>Coleofasciculaceae</taxon>
        <taxon>Moorena</taxon>
    </lineage>
</organism>
<reference evidence="2" key="1">
    <citation type="journal article" date="2011" name="Proc. Natl. Acad. Sci. U.S.A.">
        <title>Genomic insights into the physiology and ecology of the marine filamentous cyanobacterium Lyngbya majuscula.</title>
        <authorList>
            <person name="Jones A.C."/>
            <person name="Monroe E.A."/>
            <person name="Podell S."/>
            <person name="Hess W.R."/>
            <person name="Klages S."/>
            <person name="Esquenazi E."/>
            <person name="Niessen S."/>
            <person name="Hoover H."/>
            <person name="Rothmann M."/>
            <person name="Lasken R.S."/>
            <person name="Yates J.R.III."/>
            <person name="Reinhardt R."/>
            <person name="Kube M."/>
            <person name="Burkart M.D."/>
            <person name="Allen E.E."/>
            <person name="Dorrestein P.C."/>
            <person name="Gerwick W.H."/>
            <person name="Gerwick L."/>
        </authorList>
    </citation>
    <scope>NUCLEOTIDE SEQUENCE [LARGE SCALE GENOMIC DNA]</scope>
    <source>
        <strain evidence="2">3L</strain>
    </source>
</reference>
<evidence type="ECO:0000313" key="2">
    <source>
        <dbReference type="Proteomes" id="UP000003959"/>
    </source>
</evidence>
<name>F4XNV0_9CYAN</name>
<sequence>MSKAILPLWDEESRQFINEKLVDIILGKQSFIN</sequence>
<gene>
    <name evidence="1" type="ORF">LYNGBM3L_25370</name>
</gene>